<dbReference type="RefSeq" id="WP_307337876.1">
    <property type="nucleotide sequence ID" value="NZ_JAUSUQ010000005.1"/>
</dbReference>
<dbReference type="Proteomes" id="UP001232445">
    <property type="component" value="Unassembled WGS sequence"/>
</dbReference>
<dbReference type="PANTHER" id="PTHR45526">
    <property type="entry name" value="TRANSCRIPTIONAL REGULATORY PROTEIN DPIA"/>
    <property type="match status" value="1"/>
</dbReference>
<dbReference type="InterPro" id="IPR024187">
    <property type="entry name" value="Sig_transdc_resp-reg_cit/mal"/>
</dbReference>
<evidence type="ECO:0000313" key="11">
    <source>
        <dbReference type="EMBL" id="MDQ0338849.1"/>
    </source>
</evidence>
<comment type="caution">
    <text evidence="11">The sequence shown here is derived from an EMBL/GenBank/DDBJ whole genome shotgun (WGS) entry which is preliminary data.</text>
</comment>
<keyword evidence="6" id="KW-0238">DNA-binding</keyword>
<dbReference type="CDD" id="cd19925">
    <property type="entry name" value="REC_citrate_TCS"/>
    <property type="match status" value="1"/>
</dbReference>
<dbReference type="InterPro" id="IPR051271">
    <property type="entry name" value="2C-system_Tx_regulators"/>
</dbReference>
<evidence type="ECO:0000256" key="9">
    <source>
        <dbReference type="PROSITE-ProRule" id="PRU00169"/>
    </source>
</evidence>
<evidence type="ECO:0000256" key="1">
    <source>
        <dbReference type="ARBA" id="ARBA00004496"/>
    </source>
</evidence>
<reference evidence="11 12" key="1">
    <citation type="submission" date="2023-07" db="EMBL/GenBank/DDBJ databases">
        <title>Genomic Encyclopedia of Type Strains, Phase IV (KMG-IV): sequencing the most valuable type-strain genomes for metagenomic binning, comparative biology and taxonomic classification.</title>
        <authorList>
            <person name="Goeker M."/>
        </authorList>
    </citation>
    <scope>NUCLEOTIDE SEQUENCE [LARGE SCALE GENOMIC DNA]</scope>
    <source>
        <strain evidence="11 12">DSM 17740</strain>
    </source>
</reference>
<keyword evidence="2" id="KW-0963">Cytoplasm</keyword>
<dbReference type="PIRSF" id="PIRSF006171">
    <property type="entry name" value="RR_citrat_malat"/>
    <property type="match status" value="1"/>
</dbReference>
<dbReference type="InterPro" id="IPR036388">
    <property type="entry name" value="WH-like_DNA-bd_sf"/>
</dbReference>
<keyword evidence="5" id="KW-0805">Transcription regulation</keyword>
<keyword evidence="7" id="KW-0010">Activator</keyword>
<dbReference type="InterPro" id="IPR011006">
    <property type="entry name" value="CheY-like_superfamily"/>
</dbReference>
<evidence type="ECO:0000256" key="5">
    <source>
        <dbReference type="ARBA" id="ARBA00023015"/>
    </source>
</evidence>
<dbReference type="SMART" id="SM00448">
    <property type="entry name" value="REC"/>
    <property type="match status" value="1"/>
</dbReference>
<dbReference type="SUPFAM" id="SSF46785">
    <property type="entry name" value="Winged helix' DNA-binding domain"/>
    <property type="match status" value="1"/>
</dbReference>
<organism evidence="11 12">
    <name type="scientific">Caldalkalibacillus uzonensis</name>
    <dbReference type="NCBI Taxonomy" id="353224"/>
    <lineage>
        <taxon>Bacteria</taxon>
        <taxon>Bacillati</taxon>
        <taxon>Bacillota</taxon>
        <taxon>Bacilli</taxon>
        <taxon>Bacillales</taxon>
        <taxon>Bacillaceae</taxon>
        <taxon>Caldalkalibacillus</taxon>
    </lineage>
</organism>
<dbReference type="PROSITE" id="PS50110">
    <property type="entry name" value="RESPONSE_REGULATORY"/>
    <property type="match status" value="1"/>
</dbReference>
<feature type="domain" description="Response regulatory" evidence="10">
    <location>
        <begin position="5"/>
        <end position="121"/>
    </location>
</feature>
<evidence type="ECO:0000259" key="10">
    <source>
        <dbReference type="PROSITE" id="PS50110"/>
    </source>
</evidence>
<dbReference type="InterPro" id="IPR036390">
    <property type="entry name" value="WH_DNA-bd_sf"/>
</dbReference>
<keyword evidence="8" id="KW-0804">Transcription</keyword>
<protein>
    <submittedName>
        <fullName evidence="11">Two-component system CitB family response regulator</fullName>
    </submittedName>
</protein>
<keyword evidence="12" id="KW-1185">Reference proteome</keyword>
<evidence type="ECO:0000313" key="12">
    <source>
        <dbReference type="Proteomes" id="UP001232445"/>
    </source>
</evidence>
<dbReference type="Pfam" id="PF00072">
    <property type="entry name" value="Response_reg"/>
    <property type="match status" value="1"/>
</dbReference>
<evidence type="ECO:0000256" key="3">
    <source>
        <dbReference type="ARBA" id="ARBA00022553"/>
    </source>
</evidence>
<dbReference type="InterPro" id="IPR001789">
    <property type="entry name" value="Sig_transdc_resp-reg_receiver"/>
</dbReference>
<keyword evidence="3 9" id="KW-0597">Phosphoprotein</keyword>
<dbReference type="EMBL" id="JAUSUQ010000005">
    <property type="protein sequence ID" value="MDQ0338849.1"/>
    <property type="molecule type" value="Genomic_DNA"/>
</dbReference>
<evidence type="ECO:0000256" key="7">
    <source>
        <dbReference type="ARBA" id="ARBA00023159"/>
    </source>
</evidence>
<dbReference type="Gene3D" id="3.40.50.2300">
    <property type="match status" value="1"/>
</dbReference>
<accession>A0ABU0CR48</accession>
<sequence>MSQISVLIVEDDVPIAQINQRFVEKVEGFKVTGIATNLDDAREMLTLLKPDLVLLDVFFPDASGVDLLWYIRQNHLSTDVIMITAAKEINAVQEAIRGGAIDYIIKPIVFERFQQSLLRYKAYRQKINQVQLVDQEEVDHLLGTVGKGSVSSQSEVPKGINPLTLQKVEEVIRETQTNSITAEELGQQIGVSRTTARRYLEYLVSIGKVRADLAYGAVGRPERRYYLKSPAQKNQESLS</sequence>
<keyword evidence="4" id="KW-0902">Two-component regulatory system</keyword>
<proteinExistence type="predicted"/>
<dbReference type="Gene3D" id="1.10.10.10">
    <property type="entry name" value="Winged helix-like DNA-binding domain superfamily/Winged helix DNA-binding domain"/>
    <property type="match status" value="1"/>
</dbReference>
<dbReference type="Pfam" id="PF20714">
    <property type="entry name" value="HTH_64"/>
    <property type="match status" value="1"/>
</dbReference>
<dbReference type="InterPro" id="IPR048714">
    <property type="entry name" value="DpiA-like_HTH"/>
</dbReference>
<comment type="subcellular location">
    <subcellularLocation>
        <location evidence="1">Cytoplasm</location>
    </subcellularLocation>
</comment>
<gene>
    <name evidence="11" type="ORF">J2S00_001635</name>
</gene>
<evidence type="ECO:0000256" key="6">
    <source>
        <dbReference type="ARBA" id="ARBA00023125"/>
    </source>
</evidence>
<dbReference type="SUPFAM" id="SSF52172">
    <property type="entry name" value="CheY-like"/>
    <property type="match status" value="1"/>
</dbReference>
<evidence type="ECO:0000256" key="4">
    <source>
        <dbReference type="ARBA" id="ARBA00023012"/>
    </source>
</evidence>
<feature type="modified residue" description="4-aspartylphosphate" evidence="9">
    <location>
        <position position="56"/>
    </location>
</feature>
<evidence type="ECO:0000256" key="2">
    <source>
        <dbReference type="ARBA" id="ARBA00022490"/>
    </source>
</evidence>
<name>A0ABU0CR48_9BACI</name>
<evidence type="ECO:0000256" key="8">
    <source>
        <dbReference type="ARBA" id="ARBA00023163"/>
    </source>
</evidence>
<dbReference type="PANTHER" id="PTHR45526:SF6">
    <property type="entry name" value="TRANSCRIPTIONAL REGULATORY PROTEIN CITT"/>
    <property type="match status" value="1"/>
</dbReference>